<evidence type="ECO:0000313" key="2">
    <source>
        <dbReference type="EMBL" id="RNL86630.1"/>
    </source>
</evidence>
<dbReference type="AlphaFoldDB" id="A0A3N0EFH7"/>
<feature type="region of interest" description="Disordered" evidence="1">
    <location>
        <begin position="111"/>
        <end position="233"/>
    </location>
</feature>
<name>A0A3N0EFH7_9ACTN</name>
<sequence length="371" mass="40570">MSVYPIIWAIEHAPVIDAEERAILAALVTKGDFDGCNCYRSFASLTRVACVDRRTAMRKVKAMTDRGLLRDQLDPKPESWHRLPADKRPVVREAMIPASFWSATQLGEINEAREARGRAPITPFTRPELREAPPKKTRKDKGTKKSERGDTETPGDGVTSSHPAEGLQDTSRGDSESPNPPMGPSDGPSSSSVGAPDEPPAPAAERPAPKKTKKPSPEQIVMERPDATDDEAKAVVDYIEQQGTGTPEPIRSLTRWIEGRDDRDLARDLAHVRAPESPAGSLYERDPGAYWKGVNKGYRGGTRAPLPSREEYDALAALPQDRLAAVVMGDAPPPGRAPQGSVGRRQRESDDLFDRAMERALQREAAMETGD</sequence>
<comment type="caution">
    <text evidence="2">The sequence shown here is derived from an EMBL/GenBank/DDBJ whole genome shotgun (WGS) entry which is preliminary data.</text>
</comment>
<dbReference type="RefSeq" id="WP_123200155.1">
    <property type="nucleotide sequence ID" value="NZ_RJMB01000003.1"/>
</dbReference>
<evidence type="ECO:0000313" key="3">
    <source>
        <dbReference type="Proteomes" id="UP000269198"/>
    </source>
</evidence>
<reference evidence="2 3" key="1">
    <citation type="submission" date="2018-11" db="EMBL/GenBank/DDBJ databases">
        <title>The genome draft of YIM 96095.</title>
        <authorList>
            <person name="Tang S.-K."/>
            <person name="Chunyu W.-X."/>
            <person name="Feng Y.-Z."/>
        </authorList>
    </citation>
    <scope>NUCLEOTIDE SEQUENCE [LARGE SCALE GENOMIC DNA]</scope>
    <source>
        <strain evidence="2 3">YIM 96095</strain>
    </source>
</reference>
<evidence type="ECO:0000256" key="1">
    <source>
        <dbReference type="SAM" id="MobiDB-lite"/>
    </source>
</evidence>
<gene>
    <name evidence="2" type="ORF">EFW17_05475</name>
</gene>
<organism evidence="2 3">
    <name type="scientific">Halostreptopolyspora alba</name>
    <dbReference type="NCBI Taxonomy" id="2487137"/>
    <lineage>
        <taxon>Bacteria</taxon>
        <taxon>Bacillati</taxon>
        <taxon>Actinomycetota</taxon>
        <taxon>Actinomycetes</taxon>
        <taxon>Streptosporangiales</taxon>
        <taxon>Nocardiopsidaceae</taxon>
        <taxon>Halostreptopolyspora</taxon>
    </lineage>
</organism>
<proteinExistence type="predicted"/>
<feature type="region of interest" description="Disordered" evidence="1">
    <location>
        <begin position="328"/>
        <end position="354"/>
    </location>
</feature>
<feature type="compositionally biased region" description="Basic and acidic residues" evidence="1">
    <location>
        <begin position="221"/>
        <end position="233"/>
    </location>
</feature>
<feature type="compositionally biased region" description="Low complexity" evidence="1">
    <location>
        <begin position="184"/>
        <end position="196"/>
    </location>
</feature>
<dbReference type="OrthoDB" id="3349669at2"/>
<keyword evidence="3" id="KW-1185">Reference proteome</keyword>
<protein>
    <recommendedName>
        <fullName evidence="4">Helix-turn-helix domain-containing protein</fullName>
    </recommendedName>
</protein>
<feature type="compositionally biased region" description="Basic and acidic residues" evidence="1">
    <location>
        <begin position="345"/>
        <end position="354"/>
    </location>
</feature>
<evidence type="ECO:0008006" key="4">
    <source>
        <dbReference type="Google" id="ProtNLM"/>
    </source>
</evidence>
<dbReference type="Proteomes" id="UP000269198">
    <property type="component" value="Unassembled WGS sequence"/>
</dbReference>
<dbReference type="EMBL" id="RJMB01000003">
    <property type="protein sequence ID" value="RNL86630.1"/>
    <property type="molecule type" value="Genomic_DNA"/>
</dbReference>
<accession>A0A3N0EFH7</accession>